<feature type="compositionally biased region" description="Basic and acidic residues" evidence="1">
    <location>
        <begin position="60"/>
        <end position="83"/>
    </location>
</feature>
<organism evidence="2 3">
    <name type="scientific">Miscanthus lutarioriparius</name>
    <dbReference type="NCBI Taxonomy" id="422564"/>
    <lineage>
        <taxon>Eukaryota</taxon>
        <taxon>Viridiplantae</taxon>
        <taxon>Streptophyta</taxon>
        <taxon>Embryophyta</taxon>
        <taxon>Tracheophyta</taxon>
        <taxon>Spermatophyta</taxon>
        <taxon>Magnoliopsida</taxon>
        <taxon>Liliopsida</taxon>
        <taxon>Poales</taxon>
        <taxon>Poaceae</taxon>
        <taxon>PACMAD clade</taxon>
        <taxon>Panicoideae</taxon>
        <taxon>Andropogonodae</taxon>
        <taxon>Andropogoneae</taxon>
        <taxon>Saccharinae</taxon>
        <taxon>Miscanthus</taxon>
    </lineage>
</organism>
<evidence type="ECO:0000313" key="3">
    <source>
        <dbReference type="Proteomes" id="UP000604825"/>
    </source>
</evidence>
<reference evidence="2" key="1">
    <citation type="submission" date="2020-10" db="EMBL/GenBank/DDBJ databases">
        <authorList>
            <person name="Han B."/>
            <person name="Lu T."/>
            <person name="Zhao Q."/>
            <person name="Huang X."/>
            <person name="Zhao Y."/>
        </authorList>
    </citation>
    <scope>NUCLEOTIDE SEQUENCE</scope>
</reference>
<dbReference type="AlphaFoldDB" id="A0A811P8T9"/>
<evidence type="ECO:0000313" key="2">
    <source>
        <dbReference type="EMBL" id="CAD6236799.1"/>
    </source>
</evidence>
<dbReference type="Proteomes" id="UP000604825">
    <property type="component" value="Unassembled WGS sequence"/>
</dbReference>
<protein>
    <submittedName>
        <fullName evidence="2">Uncharacterized protein</fullName>
    </submittedName>
</protein>
<keyword evidence="3" id="KW-1185">Reference proteome</keyword>
<sequence>MQLPAQPPRTRASGAALGGACQQRDADLITEQGLSPEHGTAAAARPADEARNAPWPWDDDGVRAPRQKEWRKPDTRGRRRDSALGRATRKSGRQQSWGRNESLRKTAAAAGKTSCSSIPCGSLANMVHRMPANGADSSTAD</sequence>
<accession>A0A811P8T9</accession>
<comment type="caution">
    <text evidence="2">The sequence shown here is derived from an EMBL/GenBank/DDBJ whole genome shotgun (WGS) entry which is preliminary data.</text>
</comment>
<feature type="region of interest" description="Disordered" evidence="1">
    <location>
        <begin position="1"/>
        <end position="121"/>
    </location>
</feature>
<name>A0A811P8T9_9POAL</name>
<proteinExistence type="predicted"/>
<gene>
    <name evidence="2" type="ORF">NCGR_LOCUS24603</name>
</gene>
<dbReference type="EMBL" id="CAJGYO010000006">
    <property type="protein sequence ID" value="CAD6236799.1"/>
    <property type="molecule type" value="Genomic_DNA"/>
</dbReference>
<evidence type="ECO:0000256" key="1">
    <source>
        <dbReference type="SAM" id="MobiDB-lite"/>
    </source>
</evidence>